<dbReference type="Gene3D" id="3.10.10.10">
    <property type="entry name" value="HIV Type 1 Reverse Transcriptase, subunit A, domain 1"/>
    <property type="match status" value="1"/>
</dbReference>
<evidence type="ECO:0000256" key="1">
    <source>
        <dbReference type="SAM" id="MobiDB-lite"/>
    </source>
</evidence>
<evidence type="ECO:0000313" key="4">
    <source>
        <dbReference type="Proteomes" id="UP000694700"/>
    </source>
</evidence>
<dbReference type="InterPro" id="IPR032567">
    <property type="entry name" value="RTL1-rel"/>
</dbReference>
<dbReference type="Ensembl" id="ENSCCRT00015045863.1">
    <property type="protein sequence ID" value="ENSCCRP00015044363.1"/>
    <property type="gene ID" value="ENSCCRG00015018394.1"/>
</dbReference>
<accession>A0A8C1Z0L0</accession>
<dbReference type="InterPro" id="IPR005162">
    <property type="entry name" value="Retrotrans_gag_dom"/>
</dbReference>
<feature type="region of interest" description="Disordered" evidence="1">
    <location>
        <begin position="55"/>
        <end position="74"/>
    </location>
</feature>
<organism evidence="3 4">
    <name type="scientific">Cyprinus carpio</name>
    <name type="common">Common carp</name>
    <dbReference type="NCBI Taxonomy" id="7962"/>
    <lineage>
        <taxon>Eukaryota</taxon>
        <taxon>Metazoa</taxon>
        <taxon>Chordata</taxon>
        <taxon>Craniata</taxon>
        <taxon>Vertebrata</taxon>
        <taxon>Euteleostomi</taxon>
        <taxon>Actinopterygii</taxon>
        <taxon>Neopterygii</taxon>
        <taxon>Teleostei</taxon>
        <taxon>Ostariophysi</taxon>
        <taxon>Cypriniformes</taxon>
        <taxon>Cyprinidae</taxon>
        <taxon>Cyprininae</taxon>
        <taxon>Cyprinus</taxon>
    </lineage>
</organism>
<dbReference type="Pfam" id="PF03732">
    <property type="entry name" value="Retrotrans_gag"/>
    <property type="match status" value="1"/>
</dbReference>
<evidence type="ECO:0000313" key="3">
    <source>
        <dbReference type="Ensembl" id="ENSCCRP00015044363.1"/>
    </source>
</evidence>
<dbReference type="SUPFAM" id="SSF56672">
    <property type="entry name" value="DNA/RNA polymerases"/>
    <property type="match status" value="1"/>
</dbReference>
<feature type="domain" description="Retrotransposon gag" evidence="2">
    <location>
        <begin position="110"/>
        <end position="200"/>
    </location>
</feature>
<name>A0A8C1Z0L0_CYPCA</name>
<dbReference type="Proteomes" id="UP000694700">
    <property type="component" value="Unplaced"/>
</dbReference>
<dbReference type="PANTHER" id="PTHR15503">
    <property type="entry name" value="LDOC1 RELATED"/>
    <property type="match status" value="1"/>
</dbReference>
<dbReference type="PANTHER" id="PTHR15503:SF36">
    <property type="entry name" value="RETROTRANSPOSON GAG-LIKE PROTEIN 5"/>
    <property type="match status" value="1"/>
</dbReference>
<dbReference type="AlphaFoldDB" id="A0A8C1Z0L0"/>
<proteinExistence type="predicted"/>
<sequence length="343" mass="37736">MDPANETSFQVAVQRQGALLGRHEEELTVTKRVVESLAQQVSDLTAQLHHLRQESSSSAHLPVSPEPRINNPPCYSGEPTQCRSFLTQCEVIFSLQPSTYARDLAKVAFMISLLTGRARQWGAASWDAEADFLDRFSLFKEEMIRVFDRSAHGAEASRLLSSLRQGRCSAADFSIEFCTLATTCGWNEPALVARFLEGLNAEVKDEILAREVPSLLDPLIDLAIGVEKRFHLRQRARYTETGSFSPPPPFSSSSIVAEAAPEPMQLGGLRSINLLPGTTPPRGRLYSLSIPEREALENYLSEALHAGTIVPSSSPAGAGFFFVKKKDGSLRPCIDYRGLNDIT</sequence>
<dbReference type="InterPro" id="IPR043502">
    <property type="entry name" value="DNA/RNA_pol_sf"/>
</dbReference>
<reference evidence="3" key="1">
    <citation type="submission" date="2025-08" db="UniProtKB">
        <authorList>
            <consortium name="Ensembl"/>
        </authorList>
    </citation>
    <scope>IDENTIFICATION</scope>
</reference>
<evidence type="ECO:0000259" key="2">
    <source>
        <dbReference type="Pfam" id="PF03732"/>
    </source>
</evidence>
<protein>
    <recommendedName>
        <fullName evidence="2">Retrotransposon gag domain-containing protein</fullName>
    </recommendedName>
</protein>